<dbReference type="AlphaFoldDB" id="A0A087UY00"/>
<keyword evidence="3" id="KW-1185">Reference proteome</keyword>
<evidence type="ECO:0000313" key="3">
    <source>
        <dbReference type="Proteomes" id="UP000054359"/>
    </source>
</evidence>
<dbReference type="EMBL" id="KK122208">
    <property type="protein sequence ID" value="KFM82239.1"/>
    <property type="molecule type" value="Genomic_DNA"/>
</dbReference>
<reference evidence="2 3" key="1">
    <citation type="submission" date="2013-11" db="EMBL/GenBank/DDBJ databases">
        <title>Genome sequencing of Stegodyphus mimosarum.</title>
        <authorList>
            <person name="Bechsgaard J."/>
        </authorList>
    </citation>
    <scope>NUCLEOTIDE SEQUENCE [LARGE SCALE GENOMIC DNA]</scope>
</reference>
<proteinExistence type="predicted"/>
<dbReference type="OrthoDB" id="426386at2759"/>
<feature type="non-terminal residue" evidence="2">
    <location>
        <position position="159"/>
    </location>
</feature>
<name>A0A087UY00_STEMI</name>
<gene>
    <name evidence="2" type="ORF">X975_10817</name>
</gene>
<protein>
    <submittedName>
        <fullName evidence="2">Uncharacterized protein</fullName>
    </submittedName>
</protein>
<evidence type="ECO:0000313" key="2">
    <source>
        <dbReference type="EMBL" id="KFM82239.1"/>
    </source>
</evidence>
<dbReference type="OMA" id="NVNLYAH"/>
<feature type="region of interest" description="Disordered" evidence="1">
    <location>
        <begin position="120"/>
        <end position="159"/>
    </location>
</feature>
<sequence length="159" mass="18178">MFTTNLRRCLSASPIKQITPRIFVQDRSYSKKNEKSTEKHFNDQQTSYYTAKDIEFCPNRAREVMQNYVQEAAQNMCNDDPFIEIKKIEPAVPMSGRDHMEAYKSGNSVSLYSVMQSNVPEPFSTQGRAPTHRNMPGSSSSQDCKYLSGKLQSTHQSKH</sequence>
<organism evidence="2 3">
    <name type="scientific">Stegodyphus mimosarum</name>
    <name type="common">African social velvet spider</name>
    <dbReference type="NCBI Taxonomy" id="407821"/>
    <lineage>
        <taxon>Eukaryota</taxon>
        <taxon>Metazoa</taxon>
        <taxon>Ecdysozoa</taxon>
        <taxon>Arthropoda</taxon>
        <taxon>Chelicerata</taxon>
        <taxon>Arachnida</taxon>
        <taxon>Araneae</taxon>
        <taxon>Araneomorphae</taxon>
        <taxon>Entelegynae</taxon>
        <taxon>Eresoidea</taxon>
        <taxon>Eresidae</taxon>
        <taxon>Stegodyphus</taxon>
    </lineage>
</organism>
<dbReference type="Proteomes" id="UP000054359">
    <property type="component" value="Unassembled WGS sequence"/>
</dbReference>
<evidence type="ECO:0000256" key="1">
    <source>
        <dbReference type="SAM" id="MobiDB-lite"/>
    </source>
</evidence>
<feature type="compositionally biased region" description="Polar residues" evidence="1">
    <location>
        <begin position="150"/>
        <end position="159"/>
    </location>
</feature>
<accession>A0A087UY00</accession>